<dbReference type="PROSITE" id="PS50943">
    <property type="entry name" value="HTH_CROC1"/>
    <property type="match status" value="1"/>
</dbReference>
<dbReference type="SMART" id="SM00530">
    <property type="entry name" value="HTH_XRE"/>
    <property type="match status" value="1"/>
</dbReference>
<reference evidence="3 4" key="1">
    <citation type="journal article" date="2019" name="Int. J. Syst. Evol. Microbiol.">
        <title>The Global Catalogue of Microorganisms (GCM) 10K type strain sequencing project: providing services to taxonomists for standard genome sequencing and annotation.</title>
        <authorList>
            <consortium name="The Broad Institute Genomics Platform"/>
            <consortium name="The Broad Institute Genome Sequencing Center for Infectious Disease"/>
            <person name="Wu L."/>
            <person name="Ma J."/>
        </authorList>
    </citation>
    <scope>NUCLEOTIDE SEQUENCE [LARGE SCALE GENOMIC DNA]</scope>
    <source>
        <strain evidence="3 4">JCM 4542</strain>
    </source>
</reference>
<dbReference type="Proteomes" id="UP001500886">
    <property type="component" value="Unassembled WGS sequence"/>
</dbReference>
<dbReference type="Gene3D" id="3.30.450.180">
    <property type="match status" value="1"/>
</dbReference>
<dbReference type="Gene3D" id="1.10.260.40">
    <property type="entry name" value="lambda repressor-like DNA-binding domains"/>
    <property type="match status" value="1"/>
</dbReference>
<dbReference type="SUPFAM" id="SSF47413">
    <property type="entry name" value="lambda repressor-like DNA-binding domains"/>
    <property type="match status" value="1"/>
</dbReference>
<organism evidence="3 4">
    <name type="scientific">Streptomyces luteosporeus</name>
    <dbReference type="NCBI Taxonomy" id="173856"/>
    <lineage>
        <taxon>Bacteria</taxon>
        <taxon>Bacillati</taxon>
        <taxon>Actinomycetota</taxon>
        <taxon>Actinomycetes</taxon>
        <taxon>Kitasatosporales</taxon>
        <taxon>Streptomycetaceae</taxon>
        <taxon>Streptomyces</taxon>
    </lineage>
</organism>
<evidence type="ECO:0000313" key="4">
    <source>
        <dbReference type="Proteomes" id="UP001500886"/>
    </source>
</evidence>
<dbReference type="Pfam" id="PF13560">
    <property type="entry name" value="HTH_31"/>
    <property type="match status" value="1"/>
</dbReference>
<dbReference type="Pfam" id="PF17765">
    <property type="entry name" value="MLTR_LBD"/>
    <property type="match status" value="1"/>
</dbReference>
<evidence type="ECO:0000313" key="3">
    <source>
        <dbReference type="EMBL" id="GAA2725636.1"/>
    </source>
</evidence>
<feature type="domain" description="HTH cro/C1-type" evidence="2">
    <location>
        <begin position="17"/>
        <end position="71"/>
    </location>
</feature>
<dbReference type="CDD" id="cd00093">
    <property type="entry name" value="HTH_XRE"/>
    <property type="match status" value="1"/>
</dbReference>
<dbReference type="PANTHER" id="PTHR35010">
    <property type="entry name" value="BLL4672 PROTEIN-RELATED"/>
    <property type="match status" value="1"/>
</dbReference>
<accession>A0ABN3U8J1</accession>
<dbReference type="InterPro" id="IPR041413">
    <property type="entry name" value="MLTR_LBD"/>
</dbReference>
<sequence>MTTVPYAPTAPTVGSLLREWRDRRRISQLELALRADSSARHISFIETGRSTPSREMVLRLADHLEVPVRERNALLVAAGYAPHYPERPLDDPALAGVREGLERLLHGYEPFPALVVDGAYQVVAANSGIAMLLEGVAPHLLAPPLNAIRLALHPEGLAPRIVNLPEWRDHLLHQMERQLALLRSAPLRELYDEVSAYPVPGRGSGSGRTRTAAVPFALPMVIEHAGRELSFVSTIATFNTPMDVTVSELALEAFLPADPGTAAFLQDLTRPEPGRGSPAPCAGDRPRRG</sequence>
<dbReference type="InterPro" id="IPR001387">
    <property type="entry name" value="Cro/C1-type_HTH"/>
</dbReference>
<keyword evidence="4" id="KW-1185">Reference proteome</keyword>
<evidence type="ECO:0000259" key="2">
    <source>
        <dbReference type="PROSITE" id="PS50943"/>
    </source>
</evidence>
<feature type="region of interest" description="Disordered" evidence="1">
    <location>
        <begin position="267"/>
        <end position="289"/>
    </location>
</feature>
<name>A0ABN3U8J1_9ACTN</name>
<protein>
    <submittedName>
        <fullName evidence="3">Helix-turn-helix transcriptional regulator</fullName>
    </submittedName>
</protein>
<dbReference type="InterPro" id="IPR010982">
    <property type="entry name" value="Lambda_DNA-bd_dom_sf"/>
</dbReference>
<comment type="caution">
    <text evidence="3">The sequence shown here is derived from an EMBL/GenBank/DDBJ whole genome shotgun (WGS) entry which is preliminary data.</text>
</comment>
<gene>
    <name evidence="3" type="ORF">GCM10010315_58230</name>
</gene>
<dbReference type="EMBL" id="BAAASL010000031">
    <property type="protein sequence ID" value="GAA2725636.1"/>
    <property type="molecule type" value="Genomic_DNA"/>
</dbReference>
<evidence type="ECO:0000256" key="1">
    <source>
        <dbReference type="SAM" id="MobiDB-lite"/>
    </source>
</evidence>
<dbReference type="PANTHER" id="PTHR35010:SF4">
    <property type="entry name" value="BLL5781 PROTEIN"/>
    <property type="match status" value="1"/>
</dbReference>
<proteinExistence type="predicted"/>
<dbReference type="RefSeq" id="WP_344439722.1">
    <property type="nucleotide sequence ID" value="NZ_BAAASL010000031.1"/>
</dbReference>